<dbReference type="Pfam" id="PF06028">
    <property type="entry name" value="DUF915"/>
    <property type="match status" value="1"/>
</dbReference>
<proteinExistence type="predicted"/>
<name>A0A1E2USH6_9GAMM</name>
<dbReference type="InterPro" id="IPR029058">
    <property type="entry name" value="AB_hydrolase_fold"/>
</dbReference>
<evidence type="ECO:0000313" key="2">
    <source>
        <dbReference type="Proteomes" id="UP000094849"/>
    </source>
</evidence>
<protein>
    <recommendedName>
        <fullName evidence="3">AB hydrolase-1 domain-containing protein</fullName>
    </recommendedName>
</protein>
<reference evidence="1 2" key="1">
    <citation type="submission" date="2016-03" db="EMBL/GenBank/DDBJ databases">
        <title>Chemosynthetic sulphur-oxidizing symbionts of marine invertebrate animals are capable of nitrogen fixation.</title>
        <authorList>
            <person name="Petersen J.M."/>
            <person name="Kemper A."/>
            <person name="Gruber-Vodicka H."/>
            <person name="Cardini U."/>
            <person name="Geest Mvander."/>
            <person name="Kleiner M."/>
            <person name="Bulgheresi S."/>
            <person name="Fussmann M."/>
            <person name="Herbold C."/>
            <person name="Seah B.K.B."/>
            <person name="Antony C.Paul."/>
            <person name="Liu D."/>
            <person name="Belitz A."/>
            <person name="Weber M."/>
        </authorList>
    </citation>
    <scope>NUCLEOTIDE SEQUENCE [LARGE SCALE GENOMIC DNA]</scope>
    <source>
        <strain evidence="1">G_D</strain>
    </source>
</reference>
<evidence type="ECO:0000313" key="1">
    <source>
        <dbReference type="EMBL" id="ODB97703.1"/>
    </source>
</evidence>
<evidence type="ECO:0008006" key="3">
    <source>
        <dbReference type="Google" id="ProtNLM"/>
    </source>
</evidence>
<dbReference type="RefSeq" id="WP_069024594.1">
    <property type="nucleotide sequence ID" value="NZ_LVJZ01000003.1"/>
</dbReference>
<dbReference type="InterPro" id="IPR010315">
    <property type="entry name" value="DUF915_hydro-like"/>
</dbReference>
<dbReference type="AlphaFoldDB" id="A0A1E2USH6"/>
<gene>
    <name evidence="1" type="ORF">A3196_13600</name>
</gene>
<dbReference type="Proteomes" id="UP000094849">
    <property type="component" value="Unassembled WGS sequence"/>
</dbReference>
<accession>A0A1E2USH6</accession>
<sequence length="428" mass="47516">MKLVKTLNILGLLDRTTIPHSLLSTLFTILLLSIMSSGCSLLEISQQSEGVNKAGTISGRVVIESGSDAPVTILLFTKQDFAPELERKYILQGDGEFRFYAEEGSYYVAAFQDTNRDSLYQQTEPATLYGGSDLFNATPVVLQPSNHVELDTLILKGPIAKKINRDNISFEIEQDHTGEVASLDDPRFSREIGSLGLWKPISFIDQVGIGLYMLSSPEAKRIPVIFIHGAGGTPLEFADLAKSLDSQRFQPWVLHYPSGLRLDIVSDYLVKSINQLESQYPFDNFYLIAHSMGGLVMRSTVKKYTESEHHPVIGLTMTINSPMDGMASAEFGARSSPIVIPSWRDIAQNSEFLTLIRGWPWPEEIPYHLVFSYQGGDSDDGVVDLESQIPLSLQAEATRLYGFNAGHATILTNPEFIQRFQNILDSSL</sequence>
<dbReference type="SUPFAM" id="SSF53474">
    <property type="entry name" value="alpha/beta-Hydrolases"/>
    <property type="match status" value="1"/>
</dbReference>
<organism evidence="1 2">
    <name type="scientific">Candidatus Thiodiazotropha endoloripes</name>
    <dbReference type="NCBI Taxonomy" id="1818881"/>
    <lineage>
        <taxon>Bacteria</taxon>
        <taxon>Pseudomonadati</taxon>
        <taxon>Pseudomonadota</taxon>
        <taxon>Gammaproteobacteria</taxon>
        <taxon>Chromatiales</taxon>
        <taxon>Sedimenticolaceae</taxon>
        <taxon>Candidatus Thiodiazotropha</taxon>
    </lineage>
</organism>
<dbReference type="EMBL" id="LVJZ01000003">
    <property type="protein sequence ID" value="ODB97703.1"/>
    <property type="molecule type" value="Genomic_DNA"/>
</dbReference>
<keyword evidence="2" id="KW-1185">Reference proteome</keyword>
<comment type="caution">
    <text evidence="1">The sequence shown here is derived from an EMBL/GenBank/DDBJ whole genome shotgun (WGS) entry which is preliminary data.</text>
</comment>
<dbReference type="Gene3D" id="3.40.50.1820">
    <property type="entry name" value="alpha/beta hydrolase"/>
    <property type="match status" value="1"/>
</dbReference>
<dbReference type="STRING" id="1818881.A3196_13600"/>